<keyword evidence="3" id="KW-1185">Reference proteome</keyword>
<dbReference type="Pfam" id="PF07332">
    <property type="entry name" value="Phage_holin_3_6"/>
    <property type="match status" value="1"/>
</dbReference>
<feature type="transmembrane region" description="Helical" evidence="1">
    <location>
        <begin position="42"/>
        <end position="68"/>
    </location>
</feature>
<evidence type="ECO:0000256" key="1">
    <source>
        <dbReference type="SAM" id="Phobius"/>
    </source>
</evidence>
<feature type="transmembrane region" description="Helical" evidence="1">
    <location>
        <begin position="80"/>
        <end position="101"/>
    </location>
</feature>
<dbReference type="RefSeq" id="WP_073851373.1">
    <property type="nucleotide sequence ID" value="NZ_LVWA01000004.1"/>
</dbReference>
<organism evidence="2 3">
    <name type="scientific">Pontibacter flavimaris</name>
    <dbReference type="NCBI Taxonomy" id="1797110"/>
    <lineage>
        <taxon>Bacteria</taxon>
        <taxon>Pseudomonadati</taxon>
        <taxon>Bacteroidota</taxon>
        <taxon>Cytophagia</taxon>
        <taxon>Cytophagales</taxon>
        <taxon>Hymenobacteraceae</taxon>
        <taxon>Pontibacter</taxon>
    </lineage>
</organism>
<evidence type="ECO:0000313" key="2">
    <source>
        <dbReference type="EMBL" id="OKL40753.1"/>
    </source>
</evidence>
<keyword evidence="1" id="KW-0812">Transmembrane</keyword>
<gene>
    <name evidence="2" type="ORF">A3841_12945</name>
</gene>
<protein>
    <recommendedName>
        <fullName evidence="4">Phage holin family protein</fullName>
    </recommendedName>
</protein>
<keyword evidence="1" id="KW-1133">Transmembrane helix</keyword>
<evidence type="ECO:0000313" key="3">
    <source>
        <dbReference type="Proteomes" id="UP000186551"/>
    </source>
</evidence>
<dbReference type="Proteomes" id="UP000186551">
    <property type="component" value="Unassembled WGS sequence"/>
</dbReference>
<sequence>MALQQEDNGTRERNPHLMENLMGYVDTRIDIIRLEIQEKLKAAFVGTIHGVLLGVIAFMVLIFLNIFLGLLLNHLLDSSFWGFGIVALFYIILLLILVVGLDKKVFQGVADKAFDNTIYKSDKREKQL</sequence>
<evidence type="ECO:0008006" key="4">
    <source>
        <dbReference type="Google" id="ProtNLM"/>
    </source>
</evidence>
<dbReference type="OrthoDB" id="983060at2"/>
<dbReference type="STRING" id="1797110.A3841_12945"/>
<dbReference type="AlphaFoldDB" id="A0A1Q5PEY1"/>
<proteinExistence type="predicted"/>
<comment type="caution">
    <text evidence="2">The sequence shown here is derived from an EMBL/GenBank/DDBJ whole genome shotgun (WGS) entry which is preliminary data.</text>
</comment>
<dbReference type="EMBL" id="LVWA01000004">
    <property type="protein sequence ID" value="OKL40753.1"/>
    <property type="molecule type" value="Genomic_DNA"/>
</dbReference>
<reference evidence="2 3" key="1">
    <citation type="submission" date="2016-03" db="EMBL/GenBank/DDBJ databases">
        <title>Genome sequence of Pontibacter sp. nov., of the family cytophagaceae, isolated from marine sediment of the Yellow Sea, China.</title>
        <authorList>
            <person name="Zhang G."/>
            <person name="Zhang R."/>
        </authorList>
    </citation>
    <scope>NUCLEOTIDE SEQUENCE [LARGE SCALE GENOMIC DNA]</scope>
    <source>
        <strain evidence="2 3">S10-8</strain>
    </source>
</reference>
<accession>A0A1Q5PEY1</accession>
<dbReference type="InterPro" id="IPR009937">
    <property type="entry name" value="Phage_holin_3_6"/>
</dbReference>
<keyword evidence="1" id="KW-0472">Membrane</keyword>
<name>A0A1Q5PEY1_9BACT</name>